<dbReference type="Gene3D" id="1.25.40.20">
    <property type="entry name" value="Ankyrin repeat-containing domain"/>
    <property type="match status" value="1"/>
</dbReference>
<organism evidence="11 12">
    <name type="scientific">Quercus lobata</name>
    <name type="common">Valley oak</name>
    <dbReference type="NCBI Taxonomy" id="97700"/>
    <lineage>
        <taxon>Eukaryota</taxon>
        <taxon>Viridiplantae</taxon>
        <taxon>Streptophyta</taxon>
        <taxon>Embryophyta</taxon>
        <taxon>Tracheophyta</taxon>
        <taxon>Spermatophyta</taxon>
        <taxon>Magnoliopsida</taxon>
        <taxon>eudicotyledons</taxon>
        <taxon>Gunneridae</taxon>
        <taxon>Pentapetalae</taxon>
        <taxon>rosids</taxon>
        <taxon>fabids</taxon>
        <taxon>Fagales</taxon>
        <taxon>Fagaceae</taxon>
        <taxon>Quercus</taxon>
    </lineage>
</organism>
<dbReference type="Gramene" id="QL04p014722:mrna">
    <property type="protein sequence ID" value="QL04p014722:mrna"/>
    <property type="gene ID" value="QL04p014722"/>
</dbReference>
<dbReference type="SUPFAM" id="SSF48403">
    <property type="entry name" value="Ankyrin repeat"/>
    <property type="match status" value="1"/>
</dbReference>
<keyword evidence="12" id="KW-1185">Reference proteome</keyword>
<evidence type="ECO:0000313" key="12">
    <source>
        <dbReference type="Proteomes" id="UP000594261"/>
    </source>
</evidence>
<dbReference type="InterPro" id="IPR021789">
    <property type="entry name" value="KHA_dom"/>
</dbReference>
<keyword evidence="8" id="KW-0407">Ion channel</keyword>
<dbReference type="InterPro" id="IPR036770">
    <property type="entry name" value="Ankyrin_rpt-contain_sf"/>
</dbReference>
<evidence type="ECO:0000313" key="11">
    <source>
        <dbReference type="EnsemblPlants" id="QL04p014722:mrna"/>
    </source>
</evidence>
<dbReference type="GO" id="GO:0005249">
    <property type="term" value="F:voltage-gated potassium channel activity"/>
    <property type="evidence" value="ECO:0007669"/>
    <property type="project" value="InterPro"/>
</dbReference>
<sequence>MLARGRMDLPLSLCFAAPRGDDFLLQQLLKQGLDPNELDSNGRTVLHIAAAKGSENCVHLLLEYGADPNNRDSDGNVPLWVAMLGGHEPVINLLLENGAKLYSGDIGQFACTAVEQNNLKLLKEIIRLGGDVMRSKSNGTTALHIAVCEGNTEIVRFLLDKDADIDKPDFYGWTPRALAEQQGHEDIQLLFQSSGEPKNQSFIAMPSREMTISSLADLIIRSARDSGSKAARVTISCPEKEQASGKLVLLPGSFQELLDIAAKKFGILPSKVLSKEGAEIDDIEAIRDVLFDRMASHKFIDLQLTEQKFDDLLEKLKITLLTVTALLNNAEEKQFHSPPVEKWLHMARDALYDAEDILDELATETLRCKLEAESNQILLTLNSCRNCSSLPPLGQLPSLKNLTVEGMDRIKIIGIEFCGDGCSSAMPFPSLETLEFDSMLQWEEWSSSGVEGRDIEIHNYPKLTKLPHHFPGLKKFHLHAFV</sequence>
<evidence type="ECO:0000256" key="4">
    <source>
        <dbReference type="ARBA" id="ARBA00022821"/>
    </source>
</evidence>
<evidence type="ECO:0000256" key="7">
    <source>
        <dbReference type="ARBA" id="ARBA00022958"/>
    </source>
</evidence>
<feature type="domain" description="KHA" evidence="10">
    <location>
        <begin position="232"/>
        <end position="312"/>
    </location>
</feature>
<keyword evidence="3" id="KW-0547">Nucleotide-binding</keyword>
<dbReference type="InParanoid" id="A0A7N2LCK1"/>
<evidence type="ECO:0000256" key="5">
    <source>
        <dbReference type="ARBA" id="ARBA00022826"/>
    </source>
</evidence>
<keyword evidence="7" id="KW-0630">Potassium</keyword>
<dbReference type="AlphaFoldDB" id="A0A7N2LCK1"/>
<reference evidence="11 12" key="1">
    <citation type="journal article" date="2016" name="G3 (Bethesda)">
        <title>First Draft Assembly and Annotation of the Genome of a California Endemic Oak Quercus lobata Nee (Fagaceae).</title>
        <authorList>
            <person name="Sork V.L."/>
            <person name="Fitz-Gibbon S.T."/>
            <person name="Puiu D."/>
            <person name="Crepeau M."/>
            <person name="Gugger P.F."/>
            <person name="Sherman R."/>
            <person name="Stevens K."/>
            <person name="Langley C.H."/>
            <person name="Pellegrini M."/>
            <person name="Salzberg S.L."/>
        </authorList>
    </citation>
    <scope>NUCLEOTIDE SEQUENCE [LARGE SCALE GENOMIC DNA]</scope>
    <source>
        <strain evidence="11 12">cv. SW786</strain>
    </source>
</reference>
<keyword evidence="6" id="KW-0813">Transport</keyword>
<protein>
    <recommendedName>
        <fullName evidence="10">KHA domain-containing protein</fullName>
    </recommendedName>
</protein>
<dbReference type="InterPro" id="IPR045319">
    <property type="entry name" value="KAT/AKT"/>
</dbReference>
<dbReference type="PANTHER" id="PTHR45743">
    <property type="entry name" value="POTASSIUM CHANNEL AKT1"/>
    <property type="match status" value="1"/>
</dbReference>
<keyword evidence="6" id="KW-0851">Voltage-gated channel</keyword>
<keyword evidence="1" id="KW-0633">Potassium transport</keyword>
<evidence type="ECO:0000256" key="9">
    <source>
        <dbReference type="PROSITE-ProRule" id="PRU00023"/>
    </source>
</evidence>
<dbReference type="EnsemblPlants" id="QL04p014722:mrna">
    <property type="protein sequence ID" value="QL04p014722:mrna"/>
    <property type="gene ID" value="QL04p014722"/>
</dbReference>
<evidence type="ECO:0000256" key="3">
    <source>
        <dbReference type="ARBA" id="ARBA00022741"/>
    </source>
</evidence>
<dbReference type="GO" id="GO:0034702">
    <property type="term" value="C:monoatomic ion channel complex"/>
    <property type="evidence" value="ECO:0007669"/>
    <property type="project" value="UniProtKB-KW"/>
</dbReference>
<dbReference type="Proteomes" id="UP000594261">
    <property type="component" value="Chromosome 4"/>
</dbReference>
<feature type="repeat" description="ANK" evidence="9">
    <location>
        <begin position="41"/>
        <end position="73"/>
    </location>
</feature>
<dbReference type="InterPro" id="IPR041118">
    <property type="entry name" value="Rx_N"/>
</dbReference>
<dbReference type="InterPro" id="IPR002110">
    <property type="entry name" value="Ankyrin_rpt"/>
</dbReference>
<dbReference type="GO" id="GO:0000166">
    <property type="term" value="F:nucleotide binding"/>
    <property type="evidence" value="ECO:0007669"/>
    <property type="project" value="UniProtKB-KW"/>
</dbReference>
<evidence type="ECO:0000256" key="6">
    <source>
        <dbReference type="ARBA" id="ARBA00022882"/>
    </source>
</evidence>
<dbReference type="EMBL" id="LRBV02000004">
    <property type="status" value="NOT_ANNOTATED_CDS"/>
    <property type="molecule type" value="Genomic_DNA"/>
</dbReference>
<dbReference type="Pfam" id="PF18052">
    <property type="entry name" value="Rx_N"/>
    <property type="match status" value="1"/>
</dbReference>
<keyword evidence="5" id="KW-0631">Potassium channel</keyword>
<keyword evidence="9" id="KW-0040">ANK repeat</keyword>
<dbReference type="PANTHER" id="PTHR45743:SF2">
    <property type="entry name" value="POTASSIUM CHANNEL AKT1"/>
    <property type="match status" value="1"/>
</dbReference>
<dbReference type="PROSITE" id="PS51490">
    <property type="entry name" value="KHA"/>
    <property type="match status" value="1"/>
</dbReference>
<dbReference type="SMART" id="SM00248">
    <property type="entry name" value="ANK"/>
    <property type="match status" value="5"/>
</dbReference>
<dbReference type="PROSITE" id="PS50088">
    <property type="entry name" value="ANK_REPEAT"/>
    <property type="match status" value="3"/>
</dbReference>
<dbReference type="GO" id="GO:0006952">
    <property type="term" value="P:defense response"/>
    <property type="evidence" value="ECO:0007669"/>
    <property type="project" value="UniProtKB-KW"/>
</dbReference>
<feature type="repeat" description="ANK" evidence="9">
    <location>
        <begin position="74"/>
        <end position="106"/>
    </location>
</feature>
<accession>A0A7N2LCK1</accession>
<dbReference type="Pfam" id="PF12796">
    <property type="entry name" value="Ank_2"/>
    <property type="match status" value="2"/>
</dbReference>
<evidence type="ECO:0000256" key="8">
    <source>
        <dbReference type="ARBA" id="ARBA00023303"/>
    </source>
</evidence>
<reference evidence="11" key="2">
    <citation type="submission" date="2021-01" db="UniProtKB">
        <authorList>
            <consortium name="EnsemblPlants"/>
        </authorList>
    </citation>
    <scope>IDENTIFICATION</scope>
</reference>
<keyword evidence="6" id="KW-0406">Ion transport</keyword>
<evidence type="ECO:0000256" key="1">
    <source>
        <dbReference type="ARBA" id="ARBA00022538"/>
    </source>
</evidence>
<dbReference type="Pfam" id="PF11834">
    <property type="entry name" value="KHA"/>
    <property type="match status" value="1"/>
</dbReference>
<name>A0A7N2LCK1_QUELO</name>
<evidence type="ECO:0000259" key="10">
    <source>
        <dbReference type="PROSITE" id="PS51490"/>
    </source>
</evidence>
<dbReference type="Gene3D" id="1.20.5.4130">
    <property type="match status" value="1"/>
</dbReference>
<dbReference type="PROSITE" id="PS50297">
    <property type="entry name" value="ANK_REP_REGION"/>
    <property type="match status" value="3"/>
</dbReference>
<keyword evidence="2" id="KW-0677">Repeat</keyword>
<feature type="repeat" description="ANK" evidence="9">
    <location>
        <begin position="138"/>
        <end position="170"/>
    </location>
</feature>
<keyword evidence="4" id="KW-0611">Plant defense</keyword>
<evidence type="ECO:0000256" key="2">
    <source>
        <dbReference type="ARBA" id="ARBA00022737"/>
    </source>
</evidence>
<proteinExistence type="predicted"/>
<dbReference type="SUPFAM" id="SSF52058">
    <property type="entry name" value="L domain-like"/>
    <property type="match status" value="1"/>
</dbReference>